<organism evidence="1 2">
    <name type="scientific">Halodesulfovibrio aestuarii</name>
    <dbReference type="NCBI Taxonomy" id="126333"/>
    <lineage>
        <taxon>Bacteria</taxon>
        <taxon>Pseudomonadati</taxon>
        <taxon>Thermodesulfobacteriota</taxon>
        <taxon>Desulfovibrionia</taxon>
        <taxon>Desulfovibrionales</taxon>
        <taxon>Desulfovibrionaceae</taxon>
        <taxon>Halodesulfovibrio</taxon>
    </lineage>
</organism>
<protein>
    <recommendedName>
        <fullName evidence="3">Phage protein</fullName>
    </recommendedName>
</protein>
<dbReference type="EMBL" id="JBFSOO010000008">
    <property type="protein sequence ID" value="MEZ6854173.1"/>
    <property type="molecule type" value="Genomic_DNA"/>
</dbReference>
<evidence type="ECO:0008006" key="3">
    <source>
        <dbReference type="Google" id="ProtNLM"/>
    </source>
</evidence>
<gene>
    <name evidence="1" type="ORF">AB2Z07_11650</name>
</gene>
<keyword evidence="2" id="KW-1185">Reference proteome</keyword>
<proteinExistence type="predicted"/>
<evidence type="ECO:0000313" key="1">
    <source>
        <dbReference type="EMBL" id="MEZ6854173.1"/>
    </source>
</evidence>
<sequence length="87" mass="10012">MHKLEQVVIGNIQTQIRFQQKRLTDWGKRHFPEGRKVRFMTGNMTTPADAVVLCCHSVHSSYLELVVTNLKTGKKRSISASDLVWEE</sequence>
<dbReference type="RefSeq" id="WP_371150716.1">
    <property type="nucleotide sequence ID" value="NZ_JBFSOO010000008.1"/>
</dbReference>
<name>A0ABV4JXE1_9BACT</name>
<accession>A0ABV4JXE1</accession>
<comment type="caution">
    <text evidence="1">The sequence shown here is derived from an EMBL/GenBank/DDBJ whole genome shotgun (WGS) entry which is preliminary data.</text>
</comment>
<dbReference type="Proteomes" id="UP001568358">
    <property type="component" value="Unassembled WGS sequence"/>
</dbReference>
<evidence type="ECO:0000313" key="2">
    <source>
        <dbReference type="Proteomes" id="UP001568358"/>
    </source>
</evidence>
<reference evidence="1 2" key="1">
    <citation type="submission" date="2024-07" db="EMBL/GenBank/DDBJ databases">
        <title>Active virus-host system and metabolic interactions in a Lokiarchaeon culture.</title>
        <authorList>
            <person name="Ponce Toledo R.I."/>
            <person name="Rodrigues Oliveira T."/>
            <person name="Schleper C."/>
        </authorList>
    </citation>
    <scope>NUCLEOTIDE SEQUENCE [LARGE SCALE GENOMIC DNA]</scope>
    <source>
        <strain evidence="1 2">B35</strain>
    </source>
</reference>